<organism evidence="8 9">
    <name type="scientific">Carex littledalei</name>
    <dbReference type="NCBI Taxonomy" id="544730"/>
    <lineage>
        <taxon>Eukaryota</taxon>
        <taxon>Viridiplantae</taxon>
        <taxon>Streptophyta</taxon>
        <taxon>Embryophyta</taxon>
        <taxon>Tracheophyta</taxon>
        <taxon>Spermatophyta</taxon>
        <taxon>Magnoliopsida</taxon>
        <taxon>Liliopsida</taxon>
        <taxon>Poales</taxon>
        <taxon>Cyperaceae</taxon>
        <taxon>Cyperoideae</taxon>
        <taxon>Cariceae</taxon>
        <taxon>Carex</taxon>
        <taxon>Carex subgen. Euthyceras</taxon>
    </lineage>
</organism>
<comment type="caution">
    <text evidence="7">Lacks conserved residue(s) required for the propagation of feature annotation.</text>
</comment>
<dbReference type="PANTHER" id="PTHR33510">
    <property type="entry name" value="PROTEIN TIC 20-II, CHLOROPLASTIC"/>
    <property type="match status" value="1"/>
</dbReference>
<comment type="similarity">
    <text evidence="2 7">Belongs to the Tic20 family.</text>
</comment>
<comment type="function">
    <text evidence="7">Involved in protein precursor import into chloroplasts.</text>
</comment>
<proteinExistence type="inferred from homology"/>
<feature type="transmembrane region" description="Helical" evidence="7">
    <location>
        <begin position="126"/>
        <end position="144"/>
    </location>
</feature>
<feature type="transmembrane region" description="Helical" evidence="7">
    <location>
        <begin position="95"/>
        <end position="114"/>
    </location>
</feature>
<reference evidence="8" key="1">
    <citation type="submission" date="2020-01" db="EMBL/GenBank/DDBJ databases">
        <title>Genome sequence of Kobresia littledalei, the first chromosome-level genome in the family Cyperaceae.</title>
        <authorList>
            <person name="Qu G."/>
        </authorList>
    </citation>
    <scope>NUCLEOTIDE SEQUENCE</scope>
    <source>
        <strain evidence="8">C.B.Clarke</strain>
        <tissue evidence="8">Leaf</tissue>
    </source>
</reference>
<gene>
    <name evidence="8" type="ORF">FCM35_KLT04246</name>
</gene>
<evidence type="ECO:0000256" key="2">
    <source>
        <dbReference type="ARBA" id="ARBA00009596"/>
    </source>
</evidence>
<evidence type="ECO:0000313" key="8">
    <source>
        <dbReference type="EMBL" id="KAF3330892.1"/>
    </source>
</evidence>
<dbReference type="Proteomes" id="UP000623129">
    <property type="component" value="Unassembled WGS sequence"/>
</dbReference>
<comment type="subcellular location">
    <subcellularLocation>
        <location evidence="1">Plastid</location>
        <location evidence="1">Chloroplast inner membrane</location>
        <topology evidence="1">Multi-pass membrane protein</topology>
    </subcellularLocation>
    <subcellularLocation>
        <location evidence="7">Plastid</location>
        <location evidence="7">Chloroplast membrane</location>
        <topology evidence="7">Multi-pass membrane protein</topology>
    </subcellularLocation>
</comment>
<keyword evidence="6 7" id="KW-0472">Membrane</keyword>
<feature type="transmembrane region" description="Helical" evidence="7">
    <location>
        <begin position="164"/>
        <end position="185"/>
    </location>
</feature>
<comment type="caution">
    <text evidence="8">The sequence shown here is derived from an EMBL/GenBank/DDBJ whole genome shotgun (WGS) entry which is preliminary data.</text>
</comment>
<dbReference type="InterPro" id="IPR005691">
    <property type="entry name" value="Tic20"/>
</dbReference>
<accession>A0A833R278</accession>
<keyword evidence="7" id="KW-0934">Plastid</keyword>
<protein>
    <recommendedName>
        <fullName evidence="7">Protein TIC 20</fullName>
    </recommendedName>
</protein>
<keyword evidence="7" id="KW-0150">Chloroplast</keyword>
<evidence type="ECO:0000256" key="3">
    <source>
        <dbReference type="ARBA" id="ARBA00022692"/>
    </source>
</evidence>
<dbReference type="OrthoDB" id="414558at2759"/>
<evidence type="ECO:0000313" key="9">
    <source>
        <dbReference type="Proteomes" id="UP000623129"/>
    </source>
</evidence>
<keyword evidence="5 7" id="KW-1133">Transmembrane helix</keyword>
<sequence length="201" mass="21924">MATTLSLLRFGPLSPRLTRPALTVNLIPYPNRSPRIRPRVPPVSASYTVPSTDRLLSVLSYTLPCLNALPYGRILISRYPILASLTAPLFPLLSAYQSVPQAGFVAFFALYLGLARNPNMSRYVRFNAMQAVVLDVMLTLPVLVQRIVGTPSGRTGLRVLEFGYGAIFVLGAASFFYSVLCCVVGRTPYLPVVSSAADQQL</sequence>
<dbReference type="AlphaFoldDB" id="A0A833R278"/>
<evidence type="ECO:0000256" key="6">
    <source>
        <dbReference type="ARBA" id="ARBA00023136"/>
    </source>
</evidence>
<dbReference type="GO" id="GO:0009706">
    <property type="term" value="C:chloroplast inner membrane"/>
    <property type="evidence" value="ECO:0007669"/>
    <property type="project" value="UniProtKB-SubCell"/>
</dbReference>
<name>A0A833R278_9POAL</name>
<keyword evidence="4" id="KW-1001">Plastid inner membrane</keyword>
<keyword evidence="9" id="KW-1185">Reference proteome</keyword>
<evidence type="ECO:0000256" key="4">
    <source>
        <dbReference type="ARBA" id="ARBA00022780"/>
    </source>
</evidence>
<evidence type="ECO:0000256" key="5">
    <source>
        <dbReference type="ARBA" id="ARBA00022989"/>
    </source>
</evidence>
<dbReference type="EMBL" id="SWLB01000013">
    <property type="protein sequence ID" value="KAF3330892.1"/>
    <property type="molecule type" value="Genomic_DNA"/>
</dbReference>
<dbReference type="Pfam" id="PF16166">
    <property type="entry name" value="TIC20"/>
    <property type="match status" value="1"/>
</dbReference>
<evidence type="ECO:0000256" key="7">
    <source>
        <dbReference type="RuleBase" id="RU367003"/>
    </source>
</evidence>
<dbReference type="PANTHER" id="PTHR33510:SF5">
    <property type="entry name" value="PROTEIN TIC 20-II, CHLOROPLASTIC"/>
    <property type="match status" value="1"/>
</dbReference>
<evidence type="ECO:0000256" key="1">
    <source>
        <dbReference type="ARBA" id="ARBA00004478"/>
    </source>
</evidence>
<keyword evidence="3 7" id="KW-0812">Transmembrane</keyword>